<evidence type="ECO:0000313" key="1">
    <source>
        <dbReference type="EMBL" id="KAH7999297.1"/>
    </source>
</evidence>
<organism evidence="1 2">
    <name type="scientific">Sphaerodactylus townsendi</name>
    <dbReference type="NCBI Taxonomy" id="933632"/>
    <lineage>
        <taxon>Eukaryota</taxon>
        <taxon>Metazoa</taxon>
        <taxon>Chordata</taxon>
        <taxon>Craniata</taxon>
        <taxon>Vertebrata</taxon>
        <taxon>Euteleostomi</taxon>
        <taxon>Lepidosauria</taxon>
        <taxon>Squamata</taxon>
        <taxon>Bifurcata</taxon>
        <taxon>Gekkota</taxon>
        <taxon>Sphaerodactylidae</taxon>
        <taxon>Sphaerodactylus</taxon>
    </lineage>
</organism>
<name>A0ACB8F2L1_9SAUR</name>
<accession>A0ACB8F2L1</accession>
<dbReference type="EMBL" id="CM037618">
    <property type="protein sequence ID" value="KAH7999297.1"/>
    <property type="molecule type" value="Genomic_DNA"/>
</dbReference>
<keyword evidence="2" id="KW-1185">Reference proteome</keyword>
<evidence type="ECO:0000313" key="2">
    <source>
        <dbReference type="Proteomes" id="UP000827872"/>
    </source>
</evidence>
<proteinExistence type="predicted"/>
<sequence>MPQEVLANNPGTTIVKIITRPLTNASIKNIELKVEVESLKKELQEKQQNLDKAWEAAENLSGQNEADICHLQESERAYENLEKKIHLLREEARSARTEAEQMAVLAEAEKEHCLELTKQLTEYSKKQDETRESQALLDTYNVTLSEKDKRIEELTWQLSDKEKLLTLLSKEKQNLLHHLDKIPEMEVQARPGTGSRRRCGSRCRVCEGRELCGTQRRWLFHPAVNRGRPARNAAVARAGPGGFAATGGRSSPAAKCSLHAGARLPATTRWWRASRRFSLERRCTNCCLRDKGAPEDTCLAASTTKHNNGEGREAAAAYLSRDQHAALLQEKTSPTPARVLDHRPRGARLPGTPACNPAGKPAIEHCPGAAGAAQGLLRVARRRLLTKPFAKIPAKWPAAVACTPSPARWSPSGTPPALGRRQTAPGRGRRAWARKARAGSSRWNPVGPAPRTARRPRSRRGAESRVLRRGPATGRHAWTSQGTGQGFFDCKLIAQLPGENKLPVPVKAGSPCAGAWRCEGTLLY</sequence>
<comment type="caution">
    <text evidence="1">The sequence shown here is derived from an EMBL/GenBank/DDBJ whole genome shotgun (WGS) entry which is preliminary data.</text>
</comment>
<gene>
    <name evidence="1" type="ORF">K3G42_008333</name>
</gene>
<protein>
    <submittedName>
        <fullName evidence="1">Uncharacterized protein</fullName>
    </submittedName>
</protein>
<dbReference type="Proteomes" id="UP000827872">
    <property type="component" value="Linkage Group LG05"/>
</dbReference>
<reference evidence="1" key="1">
    <citation type="submission" date="2021-08" db="EMBL/GenBank/DDBJ databases">
        <title>The first chromosome-level gecko genome reveals the dynamic sex chromosomes of Neotropical dwarf geckos (Sphaerodactylidae: Sphaerodactylus).</title>
        <authorList>
            <person name="Pinto B.J."/>
            <person name="Keating S.E."/>
            <person name="Gamble T."/>
        </authorList>
    </citation>
    <scope>NUCLEOTIDE SEQUENCE</scope>
    <source>
        <strain evidence="1">TG3544</strain>
    </source>
</reference>